<keyword evidence="2" id="KW-1003">Cell membrane</keyword>
<feature type="transmembrane region" description="Helical" evidence="7">
    <location>
        <begin position="155"/>
        <end position="175"/>
    </location>
</feature>
<keyword evidence="6 7" id="KW-0472">Membrane</keyword>
<evidence type="ECO:0000256" key="5">
    <source>
        <dbReference type="ARBA" id="ARBA00022989"/>
    </source>
</evidence>
<dbReference type="InterPro" id="IPR036938">
    <property type="entry name" value="PAP2/HPO_sf"/>
</dbReference>
<evidence type="ECO:0000256" key="4">
    <source>
        <dbReference type="ARBA" id="ARBA00022801"/>
    </source>
</evidence>
<evidence type="ECO:0000259" key="8">
    <source>
        <dbReference type="SMART" id="SM00014"/>
    </source>
</evidence>
<evidence type="ECO:0000256" key="1">
    <source>
        <dbReference type="ARBA" id="ARBA00004651"/>
    </source>
</evidence>
<evidence type="ECO:0000256" key="3">
    <source>
        <dbReference type="ARBA" id="ARBA00022692"/>
    </source>
</evidence>
<sequence>MATSPISYPKTGLLLLFLLSSSTMLATIFYPYDKAIVIHLNQQRNYFWDTIFLNITNSAGVIAYGTVIVLLLSSFFIRQRKVKTEFYTLALAGIFSGLMVLTVKFAIKRIRPFHLFSAIHSLGPGGGWSYPSGHTSDAFFLATILWLLYPSRRLLVSLAYSWASLVGISRIYLGVHYLSDVLAAIAISSACSLAAFVLIQWVTKRKSPAAL</sequence>
<gene>
    <name evidence="9" type="ORF">DIU31_025050</name>
    <name evidence="10" type="ORF">J3L21_02375</name>
</gene>
<dbReference type="RefSeq" id="WP_112656208.1">
    <property type="nucleotide sequence ID" value="NZ_CP043451.1"/>
</dbReference>
<reference evidence="10 12" key="2">
    <citation type="submission" date="2021-03" db="EMBL/GenBank/DDBJ databases">
        <title>Mucilaginibacter strains isolated from gold and copper mining confer multi heavy-metal resistance.</title>
        <authorList>
            <person name="Li Y."/>
        </authorList>
    </citation>
    <scope>NUCLEOTIDE SEQUENCE [LARGE SCALE GENOMIC DNA]</scope>
    <source>
        <strain evidence="10 12">P2-4</strain>
    </source>
</reference>
<evidence type="ECO:0000256" key="6">
    <source>
        <dbReference type="ARBA" id="ARBA00023136"/>
    </source>
</evidence>
<feature type="transmembrane region" description="Helical" evidence="7">
    <location>
        <begin position="181"/>
        <end position="202"/>
    </location>
</feature>
<keyword evidence="3 7" id="KW-0812">Transmembrane</keyword>
<feature type="transmembrane region" description="Helical" evidence="7">
    <location>
        <begin position="52"/>
        <end position="77"/>
    </location>
</feature>
<keyword evidence="12" id="KW-1185">Reference proteome</keyword>
<dbReference type="Pfam" id="PF01569">
    <property type="entry name" value="PAP2"/>
    <property type="match status" value="1"/>
</dbReference>
<dbReference type="EMBL" id="CP043451">
    <property type="protein sequence ID" value="QEM06616.1"/>
    <property type="molecule type" value="Genomic_DNA"/>
</dbReference>
<evidence type="ECO:0000256" key="2">
    <source>
        <dbReference type="ARBA" id="ARBA00022475"/>
    </source>
</evidence>
<dbReference type="InterPro" id="IPR000326">
    <property type="entry name" value="PAP2/HPO"/>
</dbReference>
<accession>A0AAE6JJM7</accession>
<name>A0AAE6JJM7_9SPHI</name>
<feature type="transmembrane region" description="Helical" evidence="7">
    <location>
        <begin position="12"/>
        <end position="32"/>
    </location>
</feature>
<dbReference type="EMBL" id="CP071880">
    <property type="protein sequence ID" value="QTE50851.1"/>
    <property type="molecule type" value="Genomic_DNA"/>
</dbReference>
<dbReference type="GO" id="GO:0016787">
    <property type="term" value="F:hydrolase activity"/>
    <property type="evidence" value="ECO:0007669"/>
    <property type="project" value="UniProtKB-KW"/>
</dbReference>
<dbReference type="Proteomes" id="UP000250557">
    <property type="component" value="Chromosome"/>
</dbReference>
<dbReference type="Gene3D" id="1.20.144.10">
    <property type="entry name" value="Phosphatidic acid phosphatase type 2/haloperoxidase"/>
    <property type="match status" value="1"/>
</dbReference>
<dbReference type="GO" id="GO:0005886">
    <property type="term" value="C:plasma membrane"/>
    <property type="evidence" value="ECO:0007669"/>
    <property type="project" value="UniProtKB-SubCell"/>
</dbReference>
<feature type="transmembrane region" description="Helical" evidence="7">
    <location>
        <begin position="86"/>
        <end position="107"/>
    </location>
</feature>
<protein>
    <submittedName>
        <fullName evidence="9">Phosphatase PAP2 family protein</fullName>
    </submittedName>
</protein>
<reference evidence="9 11" key="1">
    <citation type="submission" date="2019-08" db="EMBL/GenBank/DDBJ databases">
        <title>Comparative genome analysis confer to the adaptation heavy metal polluted environment.</title>
        <authorList>
            <person name="Li Y."/>
        </authorList>
    </citation>
    <scope>NUCLEOTIDE SEQUENCE [LARGE SCALE GENOMIC DNA]</scope>
    <source>
        <strain evidence="9 11">P2</strain>
    </source>
</reference>
<evidence type="ECO:0000256" key="7">
    <source>
        <dbReference type="SAM" id="Phobius"/>
    </source>
</evidence>
<comment type="subcellular location">
    <subcellularLocation>
        <location evidence="1">Cell membrane</location>
        <topology evidence="1">Multi-pass membrane protein</topology>
    </subcellularLocation>
</comment>
<evidence type="ECO:0000313" key="11">
    <source>
        <dbReference type="Proteomes" id="UP000250557"/>
    </source>
</evidence>
<dbReference type="SMART" id="SM00014">
    <property type="entry name" value="acidPPc"/>
    <property type="match status" value="1"/>
</dbReference>
<dbReference type="Proteomes" id="UP000663940">
    <property type="component" value="Chromosome"/>
</dbReference>
<organism evidence="9 11">
    <name type="scientific">Mucilaginibacter rubeus</name>
    <dbReference type="NCBI Taxonomy" id="2027860"/>
    <lineage>
        <taxon>Bacteria</taxon>
        <taxon>Pseudomonadati</taxon>
        <taxon>Bacteroidota</taxon>
        <taxon>Sphingobacteriia</taxon>
        <taxon>Sphingobacteriales</taxon>
        <taxon>Sphingobacteriaceae</taxon>
        <taxon>Mucilaginibacter</taxon>
    </lineage>
</organism>
<dbReference type="SUPFAM" id="SSF48317">
    <property type="entry name" value="Acid phosphatase/Vanadium-dependent haloperoxidase"/>
    <property type="match status" value="1"/>
</dbReference>
<evidence type="ECO:0000313" key="10">
    <source>
        <dbReference type="EMBL" id="QTE50851.1"/>
    </source>
</evidence>
<feature type="domain" description="Phosphatidic acid phosphatase type 2/haloperoxidase" evidence="8">
    <location>
        <begin position="87"/>
        <end position="196"/>
    </location>
</feature>
<evidence type="ECO:0000313" key="12">
    <source>
        <dbReference type="Proteomes" id="UP000663940"/>
    </source>
</evidence>
<dbReference type="PANTHER" id="PTHR14969">
    <property type="entry name" value="SPHINGOSINE-1-PHOSPHATE PHOSPHOHYDROLASE"/>
    <property type="match status" value="1"/>
</dbReference>
<feature type="transmembrane region" description="Helical" evidence="7">
    <location>
        <begin position="127"/>
        <end position="148"/>
    </location>
</feature>
<dbReference type="AlphaFoldDB" id="A0AAE6JJM7"/>
<keyword evidence="5 7" id="KW-1133">Transmembrane helix</keyword>
<keyword evidence="4" id="KW-0378">Hydrolase</keyword>
<proteinExistence type="predicted"/>
<dbReference type="PANTHER" id="PTHR14969:SF62">
    <property type="entry name" value="DECAPRENYLPHOSPHORYL-5-PHOSPHORIBOSE PHOSPHATASE RV3807C-RELATED"/>
    <property type="match status" value="1"/>
</dbReference>
<evidence type="ECO:0000313" key="9">
    <source>
        <dbReference type="EMBL" id="QEM06616.1"/>
    </source>
</evidence>